<accession>A0A846H981</accession>
<gene>
    <name evidence="1" type="ORF">PI95_013320</name>
</gene>
<dbReference type="CDD" id="cd22231">
    <property type="entry name" value="RHH_NikR_HicB-like"/>
    <property type="match status" value="1"/>
</dbReference>
<evidence type="ECO:0008006" key="3">
    <source>
        <dbReference type="Google" id="ProtNLM"/>
    </source>
</evidence>
<dbReference type="InterPro" id="IPR013321">
    <property type="entry name" value="Arc_rbn_hlx_hlx"/>
</dbReference>
<dbReference type="RefSeq" id="WP_039737140.1">
    <property type="nucleotide sequence ID" value="NZ_JTCM02000024.1"/>
</dbReference>
<comment type="caution">
    <text evidence="1">The sequence shown here is derived from an EMBL/GenBank/DDBJ whole genome shotgun (WGS) entry which is preliminary data.</text>
</comment>
<sequence>MYHRINVTLPSETLKQLDEYAPKGERSRFIDEAIQHYINQIQKQKLREQLQEGSIRRAERDTLTESLRERNLALYWFVIEEEVWQHES</sequence>
<reference evidence="1 2" key="1">
    <citation type="journal article" date="2015" name="Genome Announc.">
        <title>Draft Genome Sequence of Cyanobacterium Hassallia byssoidea Strain VB512170, Isolated from Monuments in India.</title>
        <authorList>
            <person name="Singh D."/>
            <person name="Chandrababunaidu M.M."/>
            <person name="Panda A."/>
            <person name="Sen D."/>
            <person name="Bhattacharyya S."/>
            <person name="Adhikary S.P."/>
            <person name="Tripathy S."/>
        </authorList>
    </citation>
    <scope>NUCLEOTIDE SEQUENCE [LARGE SCALE GENOMIC DNA]</scope>
    <source>
        <strain evidence="1 2">VB512170</strain>
    </source>
</reference>
<evidence type="ECO:0000313" key="2">
    <source>
        <dbReference type="Proteomes" id="UP000031549"/>
    </source>
</evidence>
<protein>
    <recommendedName>
        <fullName evidence="3">Ribbon-helix-helix protein CopG domain-containing protein</fullName>
    </recommendedName>
</protein>
<organism evidence="1 2">
    <name type="scientific">Hassallia byssoidea VB512170</name>
    <dbReference type="NCBI Taxonomy" id="1304833"/>
    <lineage>
        <taxon>Bacteria</taxon>
        <taxon>Bacillati</taxon>
        <taxon>Cyanobacteriota</taxon>
        <taxon>Cyanophyceae</taxon>
        <taxon>Nostocales</taxon>
        <taxon>Tolypothrichaceae</taxon>
        <taxon>Hassallia</taxon>
    </lineage>
</organism>
<dbReference type="Gene3D" id="1.10.1220.10">
    <property type="entry name" value="Met repressor-like"/>
    <property type="match status" value="1"/>
</dbReference>
<keyword evidence="2" id="KW-1185">Reference proteome</keyword>
<dbReference type="Proteomes" id="UP000031549">
    <property type="component" value="Unassembled WGS sequence"/>
</dbReference>
<dbReference type="EMBL" id="JTCM02000024">
    <property type="protein sequence ID" value="NEU73518.1"/>
    <property type="molecule type" value="Genomic_DNA"/>
</dbReference>
<proteinExistence type="predicted"/>
<dbReference type="AlphaFoldDB" id="A0A846H981"/>
<dbReference type="GO" id="GO:0006355">
    <property type="term" value="P:regulation of DNA-templated transcription"/>
    <property type="evidence" value="ECO:0007669"/>
    <property type="project" value="InterPro"/>
</dbReference>
<evidence type="ECO:0000313" key="1">
    <source>
        <dbReference type="EMBL" id="NEU73518.1"/>
    </source>
</evidence>
<name>A0A846H981_9CYAN</name>